<feature type="compositionally biased region" description="Acidic residues" evidence="1">
    <location>
        <begin position="281"/>
        <end position="293"/>
    </location>
</feature>
<feature type="region of interest" description="Disordered" evidence="1">
    <location>
        <begin position="101"/>
        <end position="152"/>
    </location>
</feature>
<feature type="compositionally biased region" description="Basic and acidic residues" evidence="1">
    <location>
        <begin position="212"/>
        <end position="236"/>
    </location>
</feature>
<dbReference type="STRING" id="401625.A0A0P1BKG4"/>
<evidence type="ECO:0000313" key="2">
    <source>
        <dbReference type="EMBL" id="CEH16953.1"/>
    </source>
</evidence>
<dbReference type="PANTHER" id="PTHR12398">
    <property type="entry name" value="PROTEIN PHOSPHATASE INHIBITOR"/>
    <property type="match status" value="1"/>
</dbReference>
<keyword evidence="3" id="KW-1185">Reference proteome</keyword>
<organism evidence="2 3">
    <name type="scientific">Ceraceosorus bombacis</name>
    <dbReference type="NCBI Taxonomy" id="401625"/>
    <lineage>
        <taxon>Eukaryota</taxon>
        <taxon>Fungi</taxon>
        <taxon>Dikarya</taxon>
        <taxon>Basidiomycota</taxon>
        <taxon>Ustilaginomycotina</taxon>
        <taxon>Exobasidiomycetes</taxon>
        <taxon>Ceraceosorales</taxon>
        <taxon>Ceraceosoraceae</taxon>
        <taxon>Ceraceosorus</taxon>
    </lineage>
</organism>
<name>A0A0P1BKG4_9BASI</name>
<dbReference type="GO" id="GO:0009966">
    <property type="term" value="P:regulation of signal transduction"/>
    <property type="evidence" value="ECO:0007669"/>
    <property type="project" value="InterPro"/>
</dbReference>
<feature type="region of interest" description="Disordered" evidence="1">
    <location>
        <begin position="1"/>
        <end position="55"/>
    </location>
</feature>
<dbReference type="GO" id="GO:0004864">
    <property type="term" value="F:protein phosphatase inhibitor activity"/>
    <property type="evidence" value="ECO:0007669"/>
    <property type="project" value="InterPro"/>
</dbReference>
<dbReference type="OrthoDB" id="551302at2759"/>
<feature type="compositionally biased region" description="Acidic residues" evidence="1">
    <location>
        <begin position="237"/>
        <end position="248"/>
    </location>
</feature>
<proteinExistence type="predicted"/>
<feature type="compositionally biased region" description="Low complexity" evidence="1">
    <location>
        <begin position="269"/>
        <end position="280"/>
    </location>
</feature>
<feature type="compositionally biased region" description="Low complexity" evidence="1">
    <location>
        <begin position="191"/>
        <end position="209"/>
    </location>
</feature>
<reference evidence="2 3" key="1">
    <citation type="submission" date="2014-09" db="EMBL/GenBank/DDBJ databases">
        <authorList>
            <person name="Magalhaes I.L.F."/>
            <person name="Oliveira U."/>
            <person name="Santos F.R."/>
            <person name="Vidigal T.H.D.A."/>
            <person name="Brescovit A.D."/>
            <person name="Santos A.J."/>
        </authorList>
    </citation>
    <scope>NUCLEOTIDE SEQUENCE [LARGE SCALE GENOMIC DNA]</scope>
</reference>
<feature type="compositionally biased region" description="Pro residues" evidence="1">
    <location>
        <begin position="303"/>
        <end position="315"/>
    </location>
</feature>
<dbReference type="AlphaFoldDB" id="A0A0P1BKG4"/>
<dbReference type="Proteomes" id="UP000054845">
    <property type="component" value="Unassembled WGS sequence"/>
</dbReference>
<dbReference type="EMBL" id="CCYA01000253">
    <property type="protein sequence ID" value="CEH16953.1"/>
    <property type="molecule type" value="Genomic_DNA"/>
</dbReference>
<dbReference type="InterPro" id="IPR007062">
    <property type="entry name" value="PPI-2"/>
</dbReference>
<protein>
    <submittedName>
        <fullName evidence="2">AT25465P-RELATED</fullName>
    </submittedName>
</protein>
<dbReference type="Pfam" id="PF04979">
    <property type="entry name" value="IPP-2"/>
    <property type="match status" value="2"/>
</dbReference>
<feature type="region of interest" description="Disordered" evidence="1">
    <location>
        <begin position="165"/>
        <end position="315"/>
    </location>
</feature>
<evidence type="ECO:0000256" key="1">
    <source>
        <dbReference type="SAM" id="MobiDB-lite"/>
    </source>
</evidence>
<dbReference type="Gene3D" id="6.10.250.1050">
    <property type="match status" value="2"/>
</dbReference>
<sequence>MSSSSPRHSPPPSAAAPRPKGILKNASASGLERQASAVAPQGAQSPPVDEHGNRLAWDETNLTLHEIERENTAARMKIDEPKTPFVRSASLGSVDALDLDNEHNYFEGSGGGDSSSSSGGQNSLPEGTSAADLLAANTSANAGPGGRAGSAGLAVGLDAADVSTLSTRRGSGAESVLSTGENPSPAGRATSRSPSFSLPPSSRRSSSSSARNNDRGAVRDEARGRGVDDMDTRPDETLDDEDDEDLDPEEKANRAAFAQKRHQHYGNEAQAMKLAAALAAQEDEEEEEEEEGGDGSSGGPSRTIPPVPPLPNSVH</sequence>
<dbReference type="PANTHER" id="PTHR12398:SF20">
    <property type="entry name" value="PROTEIN PHOSPHATASE 1 REGULATORY INHIBITOR SUBUNIT 2"/>
    <property type="match status" value="1"/>
</dbReference>
<accession>A0A0P1BKG4</accession>
<evidence type="ECO:0000313" key="3">
    <source>
        <dbReference type="Proteomes" id="UP000054845"/>
    </source>
</evidence>